<dbReference type="SUPFAM" id="SSF55347">
    <property type="entry name" value="Glyceraldehyde-3-phosphate dehydrogenase-like, C-terminal domain"/>
    <property type="match status" value="1"/>
</dbReference>
<gene>
    <name evidence="5" type="ORF">C5Q98_04805</name>
</gene>
<dbReference type="EMBL" id="CP027226">
    <property type="protein sequence ID" value="AVM42579.1"/>
    <property type="molecule type" value="Genomic_DNA"/>
</dbReference>
<organism evidence="5 6">
    <name type="scientific">Fastidiosipila sanguinis</name>
    <dbReference type="NCBI Taxonomy" id="236753"/>
    <lineage>
        <taxon>Bacteria</taxon>
        <taxon>Bacillati</taxon>
        <taxon>Bacillota</taxon>
        <taxon>Clostridia</taxon>
        <taxon>Eubacteriales</taxon>
        <taxon>Oscillospiraceae</taxon>
        <taxon>Fastidiosipila</taxon>
    </lineage>
</organism>
<dbReference type="Gene3D" id="3.30.360.10">
    <property type="entry name" value="Dihydrodipicolinate Reductase, domain 2"/>
    <property type="match status" value="1"/>
</dbReference>
<dbReference type="PANTHER" id="PTHR22604">
    <property type="entry name" value="OXIDOREDUCTASES"/>
    <property type="match status" value="1"/>
</dbReference>
<sequence>MIRLEAKGNIENKKIWNWGIFGPAGIARAFAEGLKILDNANIYAVASRSEERSRTFAENFPVEKVYSSYEDALQDEDLEICYIANLNNDHYPLAKACLEAGKHVLIEKPSCLNSEMLIELVELAKTKNLFFMEAMWTKFLATTKKVNGWVNDGKIGEISSLECSFGFASGLDPESKVLALNKGGSALLDLGVYTVSYADMLFPGYPESICYNANTTADNVDITGAGSLIYKDNKVATFIVSVANQLTNYAKITGTKGSIYVSNFMSPIEASLYEGISTNLKDNKLIETFEQKNLVNGYEYEAMHVMECLDKGLIESPTHTWEDNINVLKIMDKMRADISLVYPEER</sequence>
<protein>
    <recommendedName>
        <fullName evidence="7">Gfo/Idh/MocA family oxidoreductase</fullName>
    </recommendedName>
</protein>
<evidence type="ECO:0008006" key="7">
    <source>
        <dbReference type="Google" id="ProtNLM"/>
    </source>
</evidence>
<evidence type="ECO:0000259" key="4">
    <source>
        <dbReference type="Pfam" id="PF22725"/>
    </source>
</evidence>
<feature type="domain" description="GFO/IDH/MocA-like oxidoreductase" evidence="4">
    <location>
        <begin position="145"/>
        <end position="259"/>
    </location>
</feature>
<dbReference type="AlphaFoldDB" id="A0A2S0KNK3"/>
<reference evidence="6" key="1">
    <citation type="submission" date="2018-02" db="EMBL/GenBank/DDBJ databases">
        <authorList>
            <person name="Holder M.E."/>
            <person name="Ajami N.J."/>
            <person name="Petrosino J.F."/>
        </authorList>
    </citation>
    <scope>NUCLEOTIDE SEQUENCE [LARGE SCALE GENOMIC DNA]</scope>
    <source>
        <strain evidence="6">CCUG 47711</strain>
    </source>
</reference>
<dbReference type="GO" id="GO:0000166">
    <property type="term" value="F:nucleotide binding"/>
    <property type="evidence" value="ECO:0007669"/>
    <property type="project" value="InterPro"/>
</dbReference>
<accession>A0A2S0KNK3</accession>
<name>A0A2S0KNK3_9FIRM</name>
<proteinExistence type="inferred from homology"/>
<feature type="domain" description="Gfo/Idh/MocA-like oxidoreductase N-terminal" evidence="3">
    <location>
        <begin position="17"/>
        <end position="132"/>
    </location>
</feature>
<evidence type="ECO:0000313" key="5">
    <source>
        <dbReference type="EMBL" id="AVM42579.1"/>
    </source>
</evidence>
<dbReference type="InterPro" id="IPR050984">
    <property type="entry name" value="Gfo/Idh/MocA_domain"/>
</dbReference>
<dbReference type="InterPro" id="IPR036291">
    <property type="entry name" value="NAD(P)-bd_dom_sf"/>
</dbReference>
<evidence type="ECO:0000256" key="2">
    <source>
        <dbReference type="ARBA" id="ARBA00023002"/>
    </source>
</evidence>
<comment type="similarity">
    <text evidence="1">Belongs to the Gfo/Idh/MocA family.</text>
</comment>
<dbReference type="Pfam" id="PF22725">
    <property type="entry name" value="GFO_IDH_MocA_C3"/>
    <property type="match status" value="1"/>
</dbReference>
<dbReference type="GO" id="GO:0016491">
    <property type="term" value="F:oxidoreductase activity"/>
    <property type="evidence" value="ECO:0007669"/>
    <property type="project" value="UniProtKB-KW"/>
</dbReference>
<evidence type="ECO:0000259" key="3">
    <source>
        <dbReference type="Pfam" id="PF01408"/>
    </source>
</evidence>
<dbReference type="InterPro" id="IPR000683">
    <property type="entry name" value="Gfo/Idh/MocA-like_OxRdtase_N"/>
</dbReference>
<dbReference type="Proteomes" id="UP000237947">
    <property type="component" value="Chromosome"/>
</dbReference>
<keyword evidence="6" id="KW-1185">Reference proteome</keyword>
<dbReference type="Gene3D" id="3.40.50.720">
    <property type="entry name" value="NAD(P)-binding Rossmann-like Domain"/>
    <property type="match status" value="1"/>
</dbReference>
<dbReference type="KEGG" id="fsa:C5Q98_04805"/>
<evidence type="ECO:0000313" key="6">
    <source>
        <dbReference type="Proteomes" id="UP000237947"/>
    </source>
</evidence>
<dbReference type="SUPFAM" id="SSF51735">
    <property type="entry name" value="NAD(P)-binding Rossmann-fold domains"/>
    <property type="match status" value="1"/>
</dbReference>
<dbReference type="Pfam" id="PF01408">
    <property type="entry name" value="GFO_IDH_MocA"/>
    <property type="match status" value="1"/>
</dbReference>
<dbReference type="PANTHER" id="PTHR22604:SF105">
    <property type="entry name" value="TRANS-1,2-DIHYDROBENZENE-1,2-DIOL DEHYDROGENASE"/>
    <property type="match status" value="1"/>
</dbReference>
<evidence type="ECO:0000256" key="1">
    <source>
        <dbReference type="ARBA" id="ARBA00010928"/>
    </source>
</evidence>
<keyword evidence="2" id="KW-0560">Oxidoreductase</keyword>
<dbReference type="InterPro" id="IPR055170">
    <property type="entry name" value="GFO_IDH_MocA-like_dom"/>
</dbReference>